<organism evidence="1 2">
    <name type="scientific">Natrinema salsiterrestre</name>
    <dbReference type="NCBI Taxonomy" id="2950540"/>
    <lineage>
        <taxon>Archaea</taxon>
        <taxon>Methanobacteriati</taxon>
        <taxon>Methanobacteriota</taxon>
        <taxon>Stenosarchaea group</taxon>
        <taxon>Halobacteria</taxon>
        <taxon>Halobacteriales</taxon>
        <taxon>Natrialbaceae</taxon>
        <taxon>Natrinema</taxon>
    </lineage>
</organism>
<reference evidence="1" key="1">
    <citation type="submission" date="2022-06" db="EMBL/GenBank/DDBJ databases">
        <title>Natrinema sp. a new haloarchaeum isolate from saline soil.</title>
        <authorList>
            <person name="Strakova D."/>
            <person name="Galisteo C."/>
            <person name="Sanchez-Porro C."/>
            <person name="Ventosa A."/>
        </authorList>
    </citation>
    <scope>NUCLEOTIDE SEQUENCE</scope>
    <source>
        <strain evidence="1">S1CR25-10</strain>
    </source>
</reference>
<dbReference type="RefSeq" id="WP_277519445.1">
    <property type="nucleotide sequence ID" value="NZ_JAMQOT010000001.1"/>
</dbReference>
<evidence type="ECO:0000313" key="2">
    <source>
        <dbReference type="Proteomes" id="UP001154061"/>
    </source>
</evidence>
<dbReference type="EMBL" id="JAMQOT010000001">
    <property type="protein sequence ID" value="MDF9743998.1"/>
    <property type="molecule type" value="Genomic_DNA"/>
</dbReference>
<proteinExistence type="predicted"/>
<evidence type="ECO:0000313" key="1">
    <source>
        <dbReference type="EMBL" id="MDF9743998.1"/>
    </source>
</evidence>
<sequence length="300" mass="34668">MRESVRKLLRGIRSPSLVARKLNQLYYSRAWSRPHCPDGIDVIEADWDHLLILDACRYDMFREVVGPDARIERRTSRGSATSEWLKANFDGRELYDVVYLAGNPQFVNHFDDLDVEFHATYDVWRTHWDDDLDTVPPEAMASVTRTAAAEYPNKRILAHFLQPHLPFLGPSARELPEPQQALWYHVMRGTERVDDELLWRCFIENLELVLDEAIPLADELDGKAVISSDHGNMAGERVFPAAVKHYGHPTRVYHPKLVDVPWMVCESEPRRTIVSEPPERTDDDYDSVAVETRLEQLGYM</sequence>
<protein>
    <submittedName>
        <fullName evidence="1">Uncharacterized protein</fullName>
    </submittedName>
</protein>
<dbReference type="AlphaFoldDB" id="A0A9Q4KZN2"/>
<keyword evidence="2" id="KW-1185">Reference proteome</keyword>
<comment type="caution">
    <text evidence="1">The sequence shown here is derived from an EMBL/GenBank/DDBJ whole genome shotgun (WGS) entry which is preliminary data.</text>
</comment>
<gene>
    <name evidence="1" type="ORF">NDI89_00210</name>
</gene>
<dbReference type="Proteomes" id="UP001154061">
    <property type="component" value="Unassembled WGS sequence"/>
</dbReference>
<name>A0A9Q4KZN2_9EURY</name>
<accession>A0A9Q4KZN2</accession>